<dbReference type="AlphaFoldDB" id="A0A2V1B282"/>
<gene>
    <name evidence="1" type="ORF">CXQ85_003791</name>
</gene>
<proteinExistence type="predicted"/>
<accession>A0A2V1B282</accession>
<comment type="caution">
    <text evidence="1">The sequence shown here is derived from an EMBL/GenBank/DDBJ whole genome shotgun (WGS) entry which is preliminary data.</text>
</comment>
<keyword evidence="2" id="KW-1185">Reference proteome</keyword>
<name>A0A2V1B282_9ASCO</name>
<dbReference type="GeneID" id="37009121"/>
<sequence>MSTADALIAVASTILSRAEGLSKVEINKKGRKFKYINDAFQRVQEEDKHLIIHPSDLEEGLSTISAYVILQSIDESLFEKFPDVCLTVVGAAGQIEKNGWYEEEHSSVIPYKQSKFTYTAELRKEAMEFAKSVTEKHLHQAQVLLYCAKLSFLHTDHHIGNKLDDPYSREYVEEFFGEDAVQSAEVISALKSFVHWANIKGILWKLKVPNLDIDEALKKKFSSYPDPPADLLEVVNKRYPSGTSKYSLIRKSLDILADYTYSKLIPFPEGPEYDLHWIFDLCHKIESDPIKYHLRASSKRLCSNPVNLNDLSKDHKSQVQTLLSVVSLVLNVFRVEEGEALLSNSKIPQFCDELIDEYEDYYQKLVDVLTKIDEYIEKGWGPDDIVLRLYNSNTRNIHDEVNRMRDAFAEDYE</sequence>
<protein>
    <submittedName>
        <fullName evidence="1">Uncharacterized protein</fullName>
    </submittedName>
</protein>
<organism evidence="1 2">
    <name type="scientific">Candidozyma haemuli</name>
    <dbReference type="NCBI Taxonomy" id="45357"/>
    <lineage>
        <taxon>Eukaryota</taxon>
        <taxon>Fungi</taxon>
        <taxon>Dikarya</taxon>
        <taxon>Ascomycota</taxon>
        <taxon>Saccharomycotina</taxon>
        <taxon>Pichiomycetes</taxon>
        <taxon>Metschnikowiaceae</taxon>
        <taxon>Candidozyma</taxon>
    </lineage>
</organism>
<evidence type="ECO:0000313" key="2">
    <source>
        <dbReference type="Proteomes" id="UP000244309"/>
    </source>
</evidence>
<dbReference type="Proteomes" id="UP000244309">
    <property type="component" value="Unassembled WGS sequence"/>
</dbReference>
<dbReference type="RefSeq" id="XP_025344441.1">
    <property type="nucleotide sequence ID" value="XM_025487425.1"/>
</dbReference>
<dbReference type="EMBL" id="PKFO01000011">
    <property type="protein sequence ID" value="PVH23501.1"/>
    <property type="molecule type" value="Genomic_DNA"/>
</dbReference>
<reference evidence="1 2" key="1">
    <citation type="submission" date="2017-12" db="EMBL/GenBank/DDBJ databases">
        <title>Genome Sequence of a Multidrug-Resistant Candida haemulonii Isolate from a Patient with Chronic Leg Ulcers in Israel.</title>
        <authorList>
            <person name="Chow N.A."/>
            <person name="Gade L."/>
            <person name="Batra D."/>
            <person name="Rowe L.A."/>
            <person name="Ben-Ami R."/>
            <person name="Loparev V.N."/>
            <person name="Litvintseva A.P."/>
        </authorList>
    </citation>
    <scope>NUCLEOTIDE SEQUENCE [LARGE SCALE GENOMIC DNA]</scope>
    <source>
        <strain evidence="1 2">B11899</strain>
    </source>
</reference>
<dbReference type="OrthoDB" id="4075408at2759"/>
<dbReference type="VEuPathDB" id="FungiDB:CXQ85_003791"/>
<evidence type="ECO:0000313" key="1">
    <source>
        <dbReference type="EMBL" id="PVH23501.1"/>
    </source>
</evidence>